<gene>
    <name evidence="3" type="ORF">DdX_16673</name>
</gene>
<feature type="signal peptide" evidence="2">
    <location>
        <begin position="1"/>
        <end position="29"/>
    </location>
</feature>
<dbReference type="AlphaFoldDB" id="A0AAD4QTW5"/>
<reference evidence="3" key="1">
    <citation type="submission" date="2022-01" db="EMBL/GenBank/DDBJ databases">
        <title>Genome Sequence Resource for Two Populations of Ditylenchus destructor, the Migratory Endoparasitic Phytonematode.</title>
        <authorList>
            <person name="Zhang H."/>
            <person name="Lin R."/>
            <person name="Xie B."/>
        </authorList>
    </citation>
    <scope>NUCLEOTIDE SEQUENCE</scope>
    <source>
        <strain evidence="3">BazhouSP</strain>
    </source>
</reference>
<keyword evidence="4" id="KW-1185">Reference proteome</keyword>
<keyword evidence="1" id="KW-1133">Transmembrane helix</keyword>
<evidence type="ECO:0000256" key="1">
    <source>
        <dbReference type="SAM" id="Phobius"/>
    </source>
</evidence>
<name>A0AAD4QTW5_9BILA</name>
<feature type="chain" id="PRO_5042163154" evidence="2">
    <location>
        <begin position="30"/>
        <end position="97"/>
    </location>
</feature>
<keyword evidence="2" id="KW-0732">Signal</keyword>
<comment type="caution">
    <text evidence="3">The sequence shown here is derived from an EMBL/GenBank/DDBJ whole genome shotgun (WGS) entry which is preliminary data.</text>
</comment>
<evidence type="ECO:0000313" key="4">
    <source>
        <dbReference type="Proteomes" id="UP001201812"/>
    </source>
</evidence>
<accession>A0AAD4QTW5</accession>
<keyword evidence="1" id="KW-0812">Transmembrane</keyword>
<protein>
    <submittedName>
        <fullName evidence="3">Uncharacterized protein</fullName>
    </submittedName>
</protein>
<dbReference type="EMBL" id="JAKKPZ010000143">
    <property type="protein sequence ID" value="KAI1700518.1"/>
    <property type="molecule type" value="Genomic_DNA"/>
</dbReference>
<organism evidence="3 4">
    <name type="scientific">Ditylenchus destructor</name>
    <dbReference type="NCBI Taxonomy" id="166010"/>
    <lineage>
        <taxon>Eukaryota</taxon>
        <taxon>Metazoa</taxon>
        <taxon>Ecdysozoa</taxon>
        <taxon>Nematoda</taxon>
        <taxon>Chromadorea</taxon>
        <taxon>Rhabditida</taxon>
        <taxon>Tylenchina</taxon>
        <taxon>Tylenchomorpha</taxon>
        <taxon>Sphaerularioidea</taxon>
        <taxon>Anguinidae</taxon>
        <taxon>Anguininae</taxon>
        <taxon>Ditylenchus</taxon>
    </lineage>
</organism>
<proteinExistence type="predicted"/>
<sequence>MSARLFPTASLHLFLSLAALQLMIESARIEVNDVTAAENDTTGDLITAATNPPETTSGTITTTDDPCSMLSSTADFSTILVLVMAIAAALLSNRNSA</sequence>
<dbReference type="Proteomes" id="UP001201812">
    <property type="component" value="Unassembled WGS sequence"/>
</dbReference>
<evidence type="ECO:0000313" key="3">
    <source>
        <dbReference type="EMBL" id="KAI1700518.1"/>
    </source>
</evidence>
<feature type="transmembrane region" description="Helical" evidence="1">
    <location>
        <begin position="76"/>
        <end position="93"/>
    </location>
</feature>
<evidence type="ECO:0000256" key="2">
    <source>
        <dbReference type="SAM" id="SignalP"/>
    </source>
</evidence>
<keyword evidence="1" id="KW-0472">Membrane</keyword>